<reference evidence="2 3" key="1">
    <citation type="journal article" date="2015" name="Genome Announc.">
        <title>Complete genome sequences for 35 biothreat assay-relevant bacillus species.</title>
        <authorList>
            <person name="Johnson S.L."/>
            <person name="Daligault H.E."/>
            <person name="Davenport K.W."/>
            <person name="Jaissle J."/>
            <person name="Frey K.G."/>
            <person name="Ladner J.T."/>
            <person name="Broomall S.M."/>
            <person name="Bishop-Lilly K.A."/>
            <person name="Bruce D.C."/>
            <person name="Gibbons H.S."/>
            <person name="Coyne S.R."/>
            <person name="Lo C.C."/>
            <person name="Meincke L."/>
            <person name="Munk A.C."/>
            <person name="Koroleva G.I."/>
            <person name="Rosenzweig C.N."/>
            <person name="Palacios G.F."/>
            <person name="Redden C.L."/>
            <person name="Minogue T.D."/>
            <person name="Chain P.S."/>
        </authorList>
    </citation>
    <scope>NUCLEOTIDE SEQUENCE [LARGE SCALE GENOMIC DNA]</scope>
    <source>
        <strain evidence="2 3">03BB108</strain>
        <plasmid evidence="2 3">pBFI_4</plasmid>
        <plasmid evidence="1 3">pBFI_5</plasmid>
    </source>
</reference>
<name>A0AAN0W4M8_BACCE</name>
<accession>A0AAN0W4M8</accession>
<geneLocation type="plasmid" evidence="2 3">
    <name>pBFI_4</name>
</geneLocation>
<evidence type="ECO:0000313" key="2">
    <source>
        <dbReference type="EMBL" id="AJI08669.1"/>
    </source>
</evidence>
<proteinExistence type="predicted"/>
<dbReference type="Proteomes" id="UP000031861">
    <property type="component" value="Plasmid pBFI_5"/>
</dbReference>
<geneLocation type="plasmid" evidence="1 3">
    <name>pBFI_5</name>
</geneLocation>
<dbReference type="RefSeq" id="WP_001996422.1">
    <property type="nucleotide sequence ID" value="NZ_CP009637.1"/>
</dbReference>
<protein>
    <submittedName>
        <fullName evidence="2">Helix-turn-helix, Psq domain protein</fullName>
    </submittedName>
</protein>
<keyword evidence="2" id="KW-0614">Plasmid</keyword>
<gene>
    <name evidence="2" type="ORF">AK40_6177</name>
    <name evidence="1" type="ORF">AK40_6257</name>
</gene>
<dbReference type="Proteomes" id="UP000031861">
    <property type="component" value="Plasmid pBFI_4"/>
</dbReference>
<sequence>MTVYMPVPTDEEYEIAAKNGISKEVVYQRIHYRGKTVEQAITEPLQNGLFLKKYQKYIEIAERNGISYRTFHARMTKKTVRKWTPEEAATIPPKRTGRVRKTKANSLTEEDYKKAEKNGISRKNVNQRVDLYDWSIERAITDPVKKRNKKDNNTRMLVIAGQNGISASTYYRRIREGMPPRDAAMKPKGHSAYIEVARENGINDICFYKRVERGMHPYLAATKPKDKRGSTKKKQIS</sequence>
<dbReference type="EMBL" id="CP009637">
    <property type="protein sequence ID" value="AJI08582.1"/>
    <property type="molecule type" value="Genomic_DNA"/>
</dbReference>
<evidence type="ECO:0000313" key="3">
    <source>
        <dbReference type="Proteomes" id="UP000031861"/>
    </source>
</evidence>
<dbReference type="AlphaFoldDB" id="A0AAN0W4M8"/>
<organism evidence="2 3">
    <name type="scientific">Bacillus cereus 03BB108</name>
    <dbReference type="NCBI Taxonomy" id="451709"/>
    <lineage>
        <taxon>Bacteria</taxon>
        <taxon>Bacillati</taxon>
        <taxon>Bacillota</taxon>
        <taxon>Bacilli</taxon>
        <taxon>Bacillales</taxon>
        <taxon>Bacillaceae</taxon>
        <taxon>Bacillus</taxon>
        <taxon>Bacillus cereus group</taxon>
    </lineage>
</organism>
<evidence type="ECO:0000313" key="1">
    <source>
        <dbReference type="EMBL" id="AJI08582.1"/>
    </source>
</evidence>
<dbReference type="EMBL" id="CP009638">
    <property type="protein sequence ID" value="AJI08669.1"/>
    <property type="molecule type" value="Genomic_DNA"/>
</dbReference>